<protein>
    <submittedName>
        <fullName evidence="1">Uncharacterized protein</fullName>
    </submittedName>
</protein>
<sequence length="183" mass="20653">MWFCGYNGMGCVYIERPGRDGVTGENRDRDMGKVMERLDDLSHAVENIQSIILSNSEKYDAKWTDRTSAIGTQLDAQTEDVEPYKDYLQIPSSRGSADTVFTWPIFRGQFRKSSLITTLFQSSYGAESSAAETWAVPDGFQPTNEERIPIKVDQFIQNVHTKNPILDLEALLTFSGFRHVGSK</sequence>
<reference evidence="1 2" key="1">
    <citation type="submission" date="2019-04" db="EMBL/GenBank/DDBJ databases">
        <title>Friends and foes A comparative genomics study of 23 Aspergillus species from section Flavi.</title>
        <authorList>
            <consortium name="DOE Joint Genome Institute"/>
            <person name="Kjaerbolling I."/>
            <person name="Vesth T."/>
            <person name="Frisvad J.C."/>
            <person name="Nybo J.L."/>
            <person name="Theobald S."/>
            <person name="Kildgaard S."/>
            <person name="Isbrandt T."/>
            <person name="Kuo A."/>
            <person name="Sato A."/>
            <person name="Lyhne E.K."/>
            <person name="Kogle M.E."/>
            <person name="Wiebenga A."/>
            <person name="Kun R.S."/>
            <person name="Lubbers R.J."/>
            <person name="Makela M.R."/>
            <person name="Barry K."/>
            <person name="Chovatia M."/>
            <person name="Clum A."/>
            <person name="Daum C."/>
            <person name="Haridas S."/>
            <person name="He G."/>
            <person name="LaButti K."/>
            <person name="Lipzen A."/>
            <person name="Mondo S."/>
            <person name="Riley R."/>
            <person name="Salamov A."/>
            <person name="Simmons B.A."/>
            <person name="Magnuson J.K."/>
            <person name="Henrissat B."/>
            <person name="Mortensen U.H."/>
            <person name="Larsen T.O."/>
            <person name="Devries R.P."/>
            <person name="Grigoriev I.V."/>
            <person name="Machida M."/>
            <person name="Baker S.E."/>
            <person name="Andersen M.R."/>
        </authorList>
    </citation>
    <scope>NUCLEOTIDE SEQUENCE [LARGE SCALE GENOMIC DNA]</scope>
    <source>
        <strain evidence="1 2">CBS 151.66</strain>
    </source>
</reference>
<evidence type="ECO:0000313" key="2">
    <source>
        <dbReference type="Proteomes" id="UP000326565"/>
    </source>
</evidence>
<dbReference type="Proteomes" id="UP000326565">
    <property type="component" value="Unassembled WGS sequence"/>
</dbReference>
<accession>A0A5N5WS06</accession>
<keyword evidence="2" id="KW-1185">Reference proteome</keyword>
<dbReference type="OrthoDB" id="4356994at2759"/>
<dbReference type="EMBL" id="ML732282">
    <property type="protein sequence ID" value="KAB8071119.1"/>
    <property type="molecule type" value="Genomic_DNA"/>
</dbReference>
<name>A0A5N5WS06_9EURO</name>
<organism evidence="1 2">
    <name type="scientific">Aspergillus leporis</name>
    <dbReference type="NCBI Taxonomy" id="41062"/>
    <lineage>
        <taxon>Eukaryota</taxon>
        <taxon>Fungi</taxon>
        <taxon>Dikarya</taxon>
        <taxon>Ascomycota</taxon>
        <taxon>Pezizomycotina</taxon>
        <taxon>Eurotiomycetes</taxon>
        <taxon>Eurotiomycetidae</taxon>
        <taxon>Eurotiales</taxon>
        <taxon>Aspergillaceae</taxon>
        <taxon>Aspergillus</taxon>
        <taxon>Aspergillus subgen. Circumdati</taxon>
    </lineage>
</organism>
<evidence type="ECO:0000313" key="1">
    <source>
        <dbReference type="EMBL" id="KAB8071119.1"/>
    </source>
</evidence>
<proteinExistence type="predicted"/>
<gene>
    <name evidence="1" type="ORF">BDV29DRAFT_159816</name>
</gene>
<dbReference type="AlphaFoldDB" id="A0A5N5WS06"/>